<feature type="transmembrane region" description="Helical" evidence="6">
    <location>
        <begin position="172"/>
        <end position="191"/>
    </location>
</feature>
<keyword evidence="8" id="KW-1185">Reference proteome</keyword>
<evidence type="ECO:0000256" key="6">
    <source>
        <dbReference type="SAM" id="Phobius"/>
    </source>
</evidence>
<dbReference type="GO" id="GO:0015297">
    <property type="term" value="F:antiporter activity"/>
    <property type="evidence" value="ECO:0007669"/>
    <property type="project" value="InterPro"/>
</dbReference>
<protein>
    <submittedName>
        <fullName evidence="7">Multidrug resistance protein, MATE family</fullName>
    </submittedName>
</protein>
<feature type="transmembrane region" description="Helical" evidence="6">
    <location>
        <begin position="17"/>
        <end position="37"/>
    </location>
</feature>
<feature type="transmembrane region" description="Helical" evidence="6">
    <location>
        <begin position="197"/>
        <end position="220"/>
    </location>
</feature>
<evidence type="ECO:0000256" key="4">
    <source>
        <dbReference type="ARBA" id="ARBA00022989"/>
    </source>
</evidence>
<dbReference type="Pfam" id="PF01554">
    <property type="entry name" value="MatE"/>
    <property type="match status" value="2"/>
</dbReference>
<feature type="transmembrane region" description="Helical" evidence="6">
    <location>
        <begin position="417"/>
        <end position="435"/>
    </location>
</feature>
<dbReference type="GO" id="GO:0042910">
    <property type="term" value="F:xenobiotic transmembrane transporter activity"/>
    <property type="evidence" value="ECO:0007669"/>
    <property type="project" value="InterPro"/>
</dbReference>
<dbReference type="InterPro" id="IPR044644">
    <property type="entry name" value="DinF-like"/>
</dbReference>
<dbReference type="Proteomes" id="UP000199415">
    <property type="component" value="Unassembled WGS sequence"/>
</dbReference>
<feature type="transmembrane region" description="Helical" evidence="6">
    <location>
        <begin position="49"/>
        <end position="68"/>
    </location>
</feature>
<gene>
    <name evidence="7" type="ORF">SAMN05216241_10330</name>
</gene>
<comment type="similarity">
    <text evidence="2">Belongs to the multi antimicrobial extrusion (MATE) (TC 2.A.66.1) family.</text>
</comment>
<keyword evidence="4 6" id="KW-1133">Transmembrane helix</keyword>
<dbReference type="RefSeq" id="WP_090019174.1">
    <property type="nucleotide sequence ID" value="NZ_FNCE01000003.1"/>
</dbReference>
<feature type="transmembrane region" description="Helical" evidence="6">
    <location>
        <begin position="320"/>
        <end position="347"/>
    </location>
</feature>
<dbReference type="GO" id="GO:0005886">
    <property type="term" value="C:plasma membrane"/>
    <property type="evidence" value="ECO:0007669"/>
    <property type="project" value="TreeGrafter"/>
</dbReference>
<feature type="transmembrane region" description="Helical" evidence="6">
    <location>
        <begin position="136"/>
        <end position="160"/>
    </location>
</feature>
<proteinExistence type="inferred from homology"/>
<feature type="transmembrane region" description="Helical" evidence="6">
    <location>
        <begin position="359"/>
        <end position="380"/>
    </location>
</feature>
<comment type="subcellular location">
    <subcellularLocation>
        <location evidence="1">Membrane</location>
        <topology evidence="1">Multi-pass membrane protein</topology>
    </subcellularLocation>
</comment>
<dbReference type="CDD" id="cd13136">
    <property type="entry name" value="MATE_DinF_like"/>
    <property type="match status" value="1"/>
</dbReference>
<evidence type="ECO:0000256" key="1">
    <source>
        <dbReference type="ARBA" id="ARBA00004141"/>
    </source>
</evidence>
<evidence type="ECO:0000256" key="5">
    <source>
        <dbReference type="ARBA" id="ARBA00023136"/>
    </source>
</evidence>
<evidence type="ECO:0000313" key="8">
    <source>
        <dbReference type="Proteomes" id="UP000199415"/>
    </source>
</evidence>
<dbReference type="InterPro" id="IPR002528">
    <property type="entry name" value="MATE_fam"/>
</dbReference>
<keyword evidence="3 6" id="KW-0812">Transmembrane</keyword>
<dbReference type="AlphaFoldDB" id="A0A1G7PQU9"/>
<dbReference type="NCBIfam" id="TIGR00797">
    <property type="entry name" value="matE"/>
    <property type="match status" value="1"/>
</dbReference>
<sequence>MTAPSTPETEQGWHRRVLTLALPIILANLSTPLLGAVDTAVMGHLPDPAFIGGVSVGALVFSFLYWGFGFLRMGTTGFAAQALGADDPDELRATLGRALLLAGGLGAGLIALQWPIGAVAFAVVDATPAVLGHAETYFSIRIFSAPFALTNYAVLGWLLGTQRPRHALALQVALNGVNIVLDLLFVAGLGMTIAGVAWASLLAEVAAAALGLAVCWRVLARTGGRWSRERLLNRERLVAMLRVNRDIFVRTLALIFAFAFFTARGAAFGEVTLAANTVLMQFQQFLSHGLDGFAHATEILVGRAVGGADRAWLRRAVRTATLWAVILAAAAAVVFAGAGTLLIGVMTDLSAVRAAAASYLPWMVASPLLSVWAFQLDGIFIGATRTGPMRTAMLVSLAIYLGACWALIPIWGNHGLWLALMVFMAARGISLAAAYPRLVRAVTPAPA</sequence>
<reference evidence="7 8" key="1">
    <citation type="submission" date="2016-10" db="EMBL/GenBank/DDBJ databases">
        <authorList>
            <person name="de Groot N.N."/>
        </authorList>
    </citation>
    <scope>NUCLEOTIDE SEQUENCE [LARGE SCALE GENOMIC DNA]</scope>
    <source>
        <strain evidence="7 8">DSM 25584</strain>
    </source>
</reference>
<keyword evidence="5 6" id="KW-0472">Membrane</keyword>
<accession>A0A1G7PQU9</accession>
<evidence type="ECO:0000256" key="2">
    <source>
        <dbReference type="ARBA" id="ARBA00010199"/>
    </source>
</evidence>
<dbReference type="PANTHER" id="PTHR42893:SF46">
    <property type="entry name" value="PROTEIN DETOXIFICATION 44, CHLOROPLASTIC"/>
    <property type="match status" value="1"/>
</dbReference>
<evidence type="ECO:0000313" key="7">
    <source>
        <dbReference type="EMBL" id="SDF88584.1"/>
    </source>
</evidence>
<dbReference type="PANTHER" id="PTHR42893">
    <property type="entry name" value="PROTEIN DETOXIFICATION 44, CHLOROPLASTIC-RELATED"/>
    <property type="match status" value="1"/>
</dbReference>
<name>A0A1G7PQU9_9PROT</name>
<dbReference type="OrthoDB" id="9789527at2"/>
<evidence type="ECO:0000256" key="3">
    <source>
        <dbReference type="ARBA" id="ARBA00022692"/>
    </source>
</evidence>
<feature type="transmembrane region" description="Helical" evidence="6">
    <location>
        <begin position="98"/>
        <end position="124"/>
    </location>
</feature>
<dbReference type="EMBL" id="FNCE01000003">
    <property type="protein sequence ID" value="SDF88584.1"/>
    <property type="molecule type" value="Genomic_DNA"/>
</dbReference>
<dbReference type="STRING" id="1082479.SAMN05216241_10330"/>
<feature type="transmembrane region" description="Helical" evidence="6">
    <location>
        <begin position="392"/>
        <end position="411"/>
    </location>
</feature>
<organism evidence="7 8">
    <name type="scientific">Limimonas halophila</name>
    <dbReference type="NCBI Taxonomy" id="1082479"/>
    <lineage>
        <taxon>Bacteria</taxon>
        <taxon>Pseudomonadati</taxon>
        <taxon>Pseudomonadota</taxon>
        <taxon>Alphaproteobacteria</taxon>
        <taxon>Rhodospirillales</taxon>
        <taxon>Rhodovibrionaceae</taxon>
        <taxon>Limimonas</taxon>
    </lineage>
</organism>